<dbReference type="Gene3D" id="2.30.110.10">
    <property type="entry name" value="Electron Transport, Fmn-binding Protein, Chain A"/>
    <property type="match status" value="1"/>
</dbReference>
<dbReference type="RefSeq" id="WP_131153545.1">
    <property type="nucleotide sequence ID" value="NZ_CP036402.1"/>
</dbReference>
<accession>A0A411YBL4</accession>
<organism evidence="3 4">
    <name type="scientific">Egibacter rhizosphaerae</name>
    <dbReference type="NCBI Taxonomy" id="1670831"/>
    <lineage>
        <taxon>Bacteria</taxon>
        <taxon>Bacillati</taxon>
        <taxon>Actinomycetota</taxon>
        <taxon>Nitriliruptoria</taxon>
        <taxon>Egibacterales</taxon>
        <taxon>Egibacteraceae</taxon>
        <taxon>Egibacter</taxon>
    </lineage>
</organism>
<evidence type="ECO:0000313" key="4">
    <source>
        <dbReference type="Proteomes" id="UP000291469"/>
    </source>
</evidence>
<dbReference type="GO" id="GO:0005829">
    <property type="term" value="C:cytosol"/>
    <property type="evidence" value="ECO:0007669"/>
    <property type="project" value="TreeGrafter"/>
</dbReference>
<proteinExistence type="predicted"/>
<dbReference type="InterPro" id="IPR019920">
    <property type="entry name" value="F420-binding_dom_put"/>
</dbReference>
<dbReference type="GO" id="GO:0016627">
    <property type="term" value="F:oxidoreductase activity, acting on the CH-CH group of donors"/>
    <property type="evidence" value="ECO:0007669"/>
    <property type="project" value="TreeGrafter"/>
</dbReference>
<evidence type="ECO:0000256" key="1">
    <source>
        <dbReference type="ARBA" id="ARBA00023002"/>
    </source>
</evidence>
<dbReference type="GO" id="GO:0070967">
    <property type="term" value="F:coenzyme F420 binding"/>
    <property type="evidence" value="ECO:0007669"/>
    <property type="project" value="TreeGrafter"/>
</dbReference>
<dbReference type="InterPro" id="IPR011576">
    <property type="entry name" value="Pyridox_Oxase_N"/>
</dbReference>
<sequence>MDNDGNAAIPGAAYDLFDEPNFAHVVTLFADGMPHVTPMWQERQGDSVLLNTNQGRLKTRNIARDPRVSLSVQDRKDPFRYVQVRGLAELKPEGGQEDIDRLSIKYVGEPFRPLKEGEVRVSIVIRPSRVQYAPTR</sequence>
<dbReference type="SUPFAM" id="SSF50475">
    <property type="entry name" value="FMN-binding split barrel"/>
    <property type="match status" value="1"/>
</dbReference>
<dbReference type="AlphaFoldDB" id="A0A411YBL4"/>
<dbReference type="Proteomes" id="UP000291469">
    <property type="component" value="Chromosome"/>
</dbReference>
<feature type="domain" description="Pyridoxamine 5'-phosphate oxidase N-terminal" evidence="2">
    <location>
        <begin position="14"/>
        <end position="129"/>
    </location>
</feature>
<name>A0A411YBL4_9ACTN</name>
<dbReference type="KEGG" id="erz:ER308_02520"/>
<keyword evidence="4" id="KW-1185">Reference proteome</keyword>
<dbReference type="InterPro" id="IPR012349">
    <property type="entry name" value="Split_barrel_FMN-bd"/>
</dbReference>
<dbReference type="EMBL" id="CP036402">
    <property type="protein sequence ID" value="QBI18547.1"/>
    <property type="molecule type" value="Genomic_DNA"/>
</dbReference>
<keyword evidence="1" id="KW-0560">Oxidoreductase</keyword>
<dbReference type="PANTHER" id="PTHR35176">
    <property type="entry name" value="HEME OXYGENASE HI_0854-RELATED"/>
    <property type="match status" value="1"/>
</dbReference>
<dbReference type="OrthoDB" id="162914at2"/>
<protein>
    <submittedName>
        <fullName evidence="3">PPOX class F420-dependent oxidoreductase</fullName>
    </submittedName>
</protein>
<dbReference type="PANTHER" id="PTHR35176:SF6">
    <property type="entry name" value="HEME OXYGENASE HI_0854-RELATED"/>
    <property type="match status" value="1"/>
</dbReference>
<gene>
    <name evidence="3" type="ORF">ER308_02520</name>
</gene>
<evidence type="ECO:0000313" key="3">
    <source>
        <dbReference type="EMBL" id="QBI18547.1"/>
    </source>
</evidence>
<dbReference type="NCBIfam" id="TIGR03618">
    <property type="entry name" value="Rv1155_F420"/>
    <property type="match status" value="1"/>
</dbReference>
<evidence type="ECO:0000259" key="2">
    <source>
        <dbReference type="Pfam" id="PF01243"/>
    </source>
</evidence>
<dbReference type="InterPro" id="IPR052019">
    <property type="entry name" value="F420H2_bilvrd_red/Heme_oxyg"/>
</dbReference>
<reference evidence="3 4" key="1">
    <citation type="submission" date="2019-01" db="EMBL/GenBank/DDBJ databases">
        <title>Egibacter rhizosphaerae EGI 80759T.</title>
        <authorList>
            <person name="Chen D.-D."/>
            <person name="Tian Y."/>
            <person name="Jiao J.-Y."/>
            <person name="Zhang X.-T."/>
            <person name="Zhang Y.-G."/>
            <person name="Zhang Y."/>
            <person name="Xiao M."/>
            <person name="Shu W.-S."/>
            <person name="Li W.-J."/>
        </authorList>
    </citation>
    <scope>NUCLEOTIDE SEQUENCE [LARGE SCALE GENOMIC DNA]</scope>
    <source>
        <strain evidence="3 4">EGI 80759</strain>
    </source>
</reference>
<dbReference type="Pfam" id="PF01243">
    <property type="entry name" value="PNPOx_N"/>
    <property type="match status" value="1"/>
</dbReference>